<dbReference type="PANTHER" id="PTHR33446">
    <property type="entry name" value="PROTEIN TONB-RELATED"/>
    <property type="match status" value="1"/>
</dbReference>
<keyword evidence="13" id="KW-1185">Reference proteome</keyword>
<dbReference type="GO" id="GO:0015031">
    <property type="term" value="P:protein transport"/>
    <property type="evidence" value="ECO:0007669"/>
    <property type="project" value="UniProtKB-KW"/>
</dbReference>
<dbReference type="AlphaFoldDB" id="A0A846N056"/>
<name>A0A846N056_9PROT</name>
<evidence type="ECO:0000256" key="9">
    <source>
        <dbReference type="ARBA" id="ARBA00023136"/>
    </source>
</evidence>
<evidence type="ECO:0000259" key="11">
    <source>
        <dbReference type="PROSITE" id="PS52015"/>
    </source>
</evidence>
<keyword evidence="4" id="KW-1003">Cell membrane</keyword>
<reference evidence="12 13" key="1">
    <citation type="submission" date="2020-03" db="EMBL/GenBank/DDBJ databases">
        <title>Genomic Encyclopedia of Type Strains, Phase IV (KMG-IV): sequencing the most valuable type-strain genomes for metagenomic binning, comparative biology and taxonomic classification.</title>
        <authorList>
            <person name="Goeker M."/>
        </authorList>
    </citation>
    <scope>NUCLEOTIDE SEQUENCE [LARGE SCALE GENOMIC DNA]</scope>
    <source>
        <strain evidence="12 13">DSM 19867</strain>
    </source>
</reference>
<comment type="subcellular location">
    <subcellularLocation>
        <location evidence="1">Cell inner membrane</location>
        <topology evidence="1">Single-pass membrane protein</topology>
        <orientation evidence="1">Periplasmic side</orientation>
    </subcellularLocation>
</comment>
<protein>
    <submittedName>
        <fullName evidence="12">TonB family protein</fullName>
    </submittedName>
</protein>
<dbReference type="Proteomes" id="UP000570514">
    <property type="component" value="Unassembled WGS sequence"/>
</dbReference>
<evidence type="ECO:0000256" key="8">
    <source>
        <dbReference type="ARBA" id="ARBA00022989"/>
    </source>
</evidence>
<evidence type="ECO:0000256" key="2">
    <source>
        <dbReference type="ARBA" id="ARBA00006555"/>
    </source>
</evidence>
<dbReference type="RefSeq" id="WP_167082745.1">
    <property type="nucleotide sequence ID" value="NZ_BAAADC010000001.1"/>
</dbReference>
<dbReference type="InterPro" id="IPR051045">
    <property type="entry name" value="TonB-dependent_transducer"/>
</dbReference>
<feature type="domain" description="TonB C-terminal" evidence="11">
    <location>
        <begin position="75"/>
        <end position="171"/>
    </location>
</feature>
<dbReference type="Pfam" id="PF03544">
    <property type="entry name" value="TonB_C"/>
    <property type="match status" value="1"/>
</dbReference>
<evidence type="ECO:0000313" key="12">
    <source>
        <dbReference type="EMBL" id="NIK88580.1"/>
    </source>
</evidence>
<evidence type="ECO:0000256" key="3">
    <source>
        <dbReference type="ARBA" id="ARBA00022448"/>
    </source>
</evidence>
<accession>A0A846N056</accession>
<organism evidence="12 13">
    <name type="scientific">Rhizomicrobium palustre</name>
    <dbReference type="NCBI Taxonomy" id="189966"/>
    <lineage>
        <taxon>Bacteria</taxon>
        <taxon>Pseudomonadati</taxon>
        <taxon>Pseudomonadota</taxon>
        <taxon>Alphaproteobacteria</taxon>
        <taxon>Micropepsales</taxon>
        <taxon>Micropepsaceae</taxon>
        <taxon>Rhizomicrobium</taxon>
    </lineage>
</organism>
<keyword evidence="3" id="KW-0813">Transport</keyword>
<dbReference type="GO" id="GO:0055085">
    <property type="term" value="P:transmembrane transport"/>
    <property type="evidence" value="ECO:0007669"/>
    <property type="project" value="InterPro"/>
</dbReference>
<evidence type="ECO:0000313" key="13">
    <source>
        <dbReference type="Proteomes" id="UP000570514"/>
    </source>
</evidence>
<dbReference type="GO" id="GO:0005886">
    <property type="term" value="C:plasma membrane"/>
    <property type="evidence" value="ECO:0007669"/>
    <property type="project" value="UniProtKB-SubCell"/>
</dbReference>
<feature type="compositionally biased region" description="Basic and acidic residues" evidence="10">
    <location>
        <begin position="180"/>
        <end position="203"/>
    </location>
</feature>
<evidence type="ECO:0000256" key="10">
    <source>
        <dbReference type="SAM" id="MobiDB-lite"/>
    </source>
</evidence>
<evidence type="ECO:0000256" key="5">
    <source>
        <dbReference type="ARBA" id="ARBA00022519"/>
    </source>
</evidence>
<feature type="region of interest" description="Disordered" evidence="10">
    <location>
        <begin position="171"/>
        <end position="229"/>
    </location>
</feature>
<sequence>MIILEFLIFVISSGLFCSEKFRHHIWAVVVAGAIATGSSLLFAYDLGERWMGHGKQPPVITRTVKQLVEKPGVTSEAKTVGKKHSCADQYPKDALRAGAEGVTHLAFKILTDGTVDSVQVLTSSGYASLDEAAVKCASNWHYRPAMKDGQIVESDRQVNITWNLQSGEAAKAAAQASLDGEQKNDTGDKTKPEEQSEAKDHPADPNAKPTHHWYDVGSWFSSDGDKKTQ</sequence>
<comment type="similarity">
    <text evidence="2">Belongs to the TonB family.</text>
</comment>
<gene>
    <name evidence="12" type="ORF">FHS83_001898</name>
</gene>
<keyword evidence="8" id="KW-1133">Transmembrane helix</keyword>
<dbReference type="PROSITE" id="PS52015">
    <property type="entry name" value="TONB_CTD"/>
    <property type="match status" value="1"/>
</dbReference>
<dbReference type="InterPro" id="IPR037682">
    <property type="entry name" value="TonB_C"/>
</dbReference>
<evidence type="ECO:0000256" key="1">
    <source>
        <dbReference type="ARBA" id="ARBA00004383"/>
    </source>
</evidence>
<keyword evidence="5" id="KW-0997">Cell inner membrane</keyword>
<keyword evidence="7" id="KW-0653">Protein transport</keyword>
<comment type="caution">
    <text evidence="12">The sequence shown here is derived from an EMBL/GenBank/DDBJ whole genome shotgun (WGS) entry which is preliminary data.</text>
</comment>
<dbReference type="Gene3D" id="3.30.1150.10">
    <property type="match status" value="1"/>
</dbReference>
<dbReference type="SUPFAM" id="SSF74653">
    <property type="entry name" value="TolA/TonB C-terminal domain"/>
    <property type="match status" value="1"/>
</dbReference>
<dbReference type="EMBL" id="JAASRM010000001">
    <property type="protein sequence ID" value="NIK88580.1"/>
    <property type="molecule type" value="Genomic_DNA"/>
</dbReference>
<dbReference type="NCBIfam" id="TIGR01352">
    <property type="entry name" value="tonB_Cterm"/>
    <property type="match status" value="1"/>
</dbReference>
<evidence type="ECO:0000256" key="7">
    <source>
        <dbReference type="ARBA" id="ARBA00022927"/>
    </source>
</evidence>
<evidence type="ECO:0000256" key="6">
    <source>
        <dbReference type="ARBA" id="ARBA00022692"/>
    </source>
</evidence>
<evidence type="ECO:0000256" key="4">
    <source>
        <dbReference type="ARBA" id="ARBA00022475"/>
    </source>
</evidence>
<dbReference type="InterPro" id="IPR006260">
    <property type="entry name" value="TonB/TolA_C"/>
</dbReference>
<keyword evidence="9" id="KW-0472">Membrane</keyword>
<proteinExistence type="inferred from homology"/>
<keyword evidence="6" id="KW-0812">Transmembrane</keyword>